<feature type="region of interest" description="Disordered" evidence="1">
    <location>
        <begin position="50"/>
        <end position="102"/>
    </location>
</feature>
<sequence>MLQHVIGYEKEDLDKAEQEVKRVKQNRRRTVNRARHFHKFDEMLESAQRKLKKALKKGPERTARESEPRRKSDGQMNRMNHHNLPSPDRISAPPKIWGALSY</sequence>
<dbReference type="AlphaFoldDB" id="A0A7S2P013"/>
<feature type="compositionally biased region" description="Basic and acidic residues" evidence="1">
    <location>
        <begin position="57"/>
        <end position="73"/>
    </location>
</feature>
<accession>A0A7S2P013</accession>
<protein>
    <submittedName>
        <fullName evidence="2">Uncharacterized protein</fullName>
    </submittedName>
</protein>
<dbReference type="EMBL" id="HBGY01009840">
    <property type="protein sequence ID" value="CAD9567983.1"/>
    <property type="molecule type" value="Transcribed_RNA"/>
</dbReference>
<name>A0A7S2P013_9STRA</name>
<reference evidence="2" key="1">
    <citation type="submission" date="2021-01" db="EMBL/GenBank/DDBJ databases">
        <authorList>
            <person name="Corre E."/>
            <person name="Pelletier E."/>
            <person name="Niang G."/>
            <person name="Scheremetjew M."/>
            <person name="Finn R."/>
            <person name="Kale V."/>
            <person name="Holt S."/>
            <person name="Cochrane G."/>
            <person name="Meng A."/>
            <person name="Brown T."/>
            <person name="Cohen L."/>
        </authorList>
    </citation>
    <scope>NUCLEOTIDE SEQUENCE</scope>
    <source>
        <strain evidence="2">B650</strain>
    </source>
</reference>
<gene>
    <name evidence="2" type="ORF">LDAN0321_LOCUS6200</name>
</gene>
<evidence type="ECO:0000313" key="2">
    <source>
        <dbReference type="EMBL" id="CAD9567983.1"/>
    </source>
</evidence>
<proteinExistence type="predicted"/>
<organism evidence="2">
    <name type="scientific">Leptocylindrus danicus</name>
    <dbReference type="NCBI Taxonomy" id="163516"/>
    <lineage>
        <taxon>Eukaryota</taxon>
        <taxon>Sar</taxon>
        <taxon>Stramenopiles</taxon>
        <taxon>Ochrophyta</taxon>
        <taxon>Bacillariophyta</taxon>
        <taxon>Coscinodiscophyceae</taxon>
        <taxon>Chaetocerotophycidae</taxon>
        <taxon>Leptocylindrales</taxon>
        <taxon>Leptocylindraceae</taxon>
        <taxon>Leptocylindrus</taxon>
    </lineage>
</organism>
<evidence type="ECO:0000256" key="1">
    <source>
        <dbReference type="SAM" id="MobiDB-lite"/>
    </source>
</evidence>